<proteinExistence type="predicted"/>
<dbReference type="Proteomes" id="UP000055024">
    <property type="component" value="Unassembled WGS sequence"/>
</dbReference>
<sequence>MALFSTMVNDVDRKPNRSRRGRCERAVGLQQLRSQDSSNNDTLDYWLRHVWKRRRCVPGLAQFNRA</sequence>
<keyword evidence="3" id="KW-1185">Reference proteome</keyword>
<reference evidence="2 3" key="1">
    <citation type="submission" date="2015-01" db="EMBL/GenBank/DDBJ databases">
        <title>Evolution of Trichinella species and genotypes.</title>
        <authorList>
            <person name="Korhonen P.K."/>
            <person name="Edoardo P."/>
            <person name="Giuseppe L.R."/>
            <person name="Gasser R.B."/>
        </authorList>
    </citation>
    <scope>NUCLEOTIDE SEQUENCE [LARGE SCALE GENOMIC DNA]</scope>
    <source>
        <strain evidence="2">ISS1029</strain>
    </source>
</reference>
<organism evidence="2 3">
    <name type="scientific">Trichinella zimbabwensis</name>
    <dbReference type="NCBI Taxonomy" id="268475"/>
    <lineage>
        <taxon>Eukaryota</taxon>
        <taxon>Metazoa</taxon>
        <taxon>Ecdysozoa</taxon>
        <taxon>Nematoda</taxon>
        <taxon>Enoplea</taxon>
        <taxon>Dorylaimia</taxon>
        <taxon>Trichinellida</taxon>
        <taxon>Trichinellidae</taxon>
        <taxon>Trichinella</taxon>
    </lineage>
</organism>
<dbReference type="EMBL" id="JYDP01000002">
    <property type="protein sequence ID" value="KRZ18897.1"/>
    <property type="molecule type" value="Genomic_DNA"/>
</dbReference>
<comment type="caution">
    <text evidence="2">The sequence shown here is derived from an EMBL/GenBank/DDBJ whole genome shotgun (WGS) entry which is preliminary data.</text>
</comment>
<accession>A0A0V1I7S6</accession>
<gene>
    <name evidence="2" type="ORF">T11_2819</name>
</gene>
<evidence type="ECO:0000256" key="1">
    <source>
        <dbReference type="SAM" id="MobiDB-lite"/>
    </source>
</evidence>
<feature type="compositionally biased region" description="Basic and acidic residues" evidence="1">
    <location>
        <begin position="10"/>
        <end position="24"/>
    </location>
</feature>
<protein>
    <submittedName>
        <fullName evidence="2">Uncharacterized protein</fullName>
    </submittedName>
</protein>
<dbReference type="AlphaFoldDB" id="A0A0V1I7S6"/>
<evidence type="ECO:0000313" key="2">
    <source>
        <dbReference type="EMBL" id="KRZ18897.1"/>
    </source>
</evidence>
<feature type="region of interest" description="Disordered" evidence="1">
    <location>
        <begin position="1"/>
        <end position="24"/>
    </location>
</feature>
<name>A0A0V1I7S6_9BILA</name>
<evidence type="ECO:0000313" key="3">
    <source>
        <dbReference type="Proteomes" id="UP000055024"/>
    </source>
</evidence>